<dbReference type="InterPro" id="IPR025661">
    <property type="entry name" value="Pept_asp_AS"/>
</dbReference>
<accession>Q22DX4</accession>
<dbReference type="OrthoDB" id="405971at2759"/>
<keyword evidence="5" id="KW-0732">Signal</keyword>
<keyword evidence="9" id="KW-1185">Reference proteome</keyword>
<dbReference type="InterPro" id="IPR038765">
    <property type="entry name" value="Papain-like_cys_pep_sf"/>
</dbReference>
<organism evidence="8 9">
    <name type="scientific">Tetrahymena thermophila (strain SB210)</name>
    <dbReference type="NCBI Taxonomy" id="312017"/>
    <lineage>
        <taxon>Eukaryota</taxon>
        <taxon>Sar</taxon>
        <taxon>Alveolata</taxon>
        <taxon>Ciliophora</taxon>
        <taxon>Intramacronucleata</taxon>
        <taxon>Oligohymenophorea</taxon>
        <taxon>Hymenostomatida</taxon>
        <taxon>Tetrahymenina</taxon>
        <taxon>Tetrahymenidae</taxon>
        <taxon>Tetrahymena</taxon>
    </lineage>
</organism>
<dbReference type="KEGG" id="tet:TTHERM_00925850"/>
<dbReference type="InterPro" id="IPR025660">
    <property type="entry name" value="Pept_his_AS"/>
</dbReference>
<dbReference type="GO" id="GO:0008234">
    <property type="term" value="F:cysteine-type peptidase activity"/>
    <property type="evidence" value="ECO:0007669"/>
    <property type="project" value="InterPro"/>
</dbReference>
<proteinExistence type="inferred from homology"/>
<evidence type="ECO:0000256" key="3">
    <source>
        <dbReference type="ARBA" id="ARBA00023157"/>
    </source>
</evidence>
<evidence type="ECO:0000256" key="4">
    <source>
        <dbReference type="SAM" id="MobiDB-lite"/>
    </source>
</evidence>
<dbReference type="PROSITE" id="PS00639">
    <property type="entry name" value="THIOL_PROTEASE_HIS"/>
    <property type="match status" value="1"/>
</dbReference>
<dbReference type="GO" id="GO:0006508">
    <property type="term" value="P:proteolysis"/>
    <property type="evidence" value="ECO:0007669"/>
    <property type="project" value="UniProtKB-KW"/>
</dbReference>
<dbReference type="PANTHER" id="PTHR12411">
    <property type="entry name" value="CYSTEINE PROTEASE FAMILY C1-RELATED"/>
    <property type="match status" value="1"/>
</dbReference>
<dbReference type="GeneID" id="7837343"/>
<dbReference type="InterPro" id="IPR013201">
    <property type="entry name" value="Prot_inhib_I29"/>
</dbReference>
<evidence type="ECO:0000256" key="2">
    <source>
        <dbReference type="ARBA" id="ARBA00023145"/>
    </source>
</evidence>
<dbReference type="PROSITE" id="PS00640">
    <property type="entry name" value="THIOL_PROTEASE_ASN"/>
    <property type="match status" value="1"/>
</dbReference>
<evidence type="ECO:0000256" key="5">
    <source>
        <dbReference type="SAM" id="SignalP"/>
    </source>
</evidence>
<dbReference type="SUPFAM" id="SSF54001">
    <property type="entry name" value="Cysteine proteinases"/>
    <property type="match status" value="1"/>
</dbReference>
<dbReference type="AlphaFoldDB" id="Q22DX4"/>
<dbReference type="InParanoid" id="Q22DX4"/>
<dbReference type="InterPro" id="IPR013128">
    <property type="entry name" value="Peptidase_C1A"/>
</dbReference>
<evidence type="ECO:0000256" key="1">
    <source>
        <dbReference type="ARBA" id="ARBA00008455"/>
    </source>
</evidence>
<dbReference type="SMART" id="SM00645">
    <property type="entry name" value="Pept_C1"/>
    <property type="match status" value="1"/>
</dbReference>
<keyword evidence="8" id="KW-0645">Protease</keyword>
<keyword evidence="2" id="KW-0865">Zymogen</keyword>
<dbReference type="InterPro" id="IPR039417">
    <property type="entry name" value="Peptidase_C1A_papain-like"/>
</dbReference>
<dbReference type="RefSeq" id="XP_001031201.1">
    <property type="nucleotide sequence ID" value="XM_001031201.1"/>
</dbReference>
<dbReference type="EMBL" id="GG662513">
    <property type="protein sequence ID" value="EAR83538.1"/>
    <property type="molecule type" value="Genomic_DNA"/>
</dbReference>
<reference evidence="9" key="1">
    <citation type="journal article" date="2006" name="PLoS Biol.">
        <title>Macronuclear genome sequence of the ciliate Tetrahymena thermophila, a model eukaryote.</title>
        <authorList>
            <person name="Eisen J.A."/>
            <person name="Coyne R.S."/>
            <person name="Wu M."/>
            <person name="Wu D."/>
            <person name="Thiagarajan M."/>
            <person name="Wortman J.R."/>
            <person name="Badger J.H."/>
            <person name="Ren Q."/>
            <person name="Amedeo P."/>
            <person name="Jones K.M."/>
            <person name="Tallon L.J."/>
            <person name="Delcher A.L."/>
            <person name="Salzberg S.L."/>
            <person name="Silva J.C."/>
            <person name="Haas B.J."/>
            <person name="Majoros W.H."/>
            <person name="Farzad M."/>
            <person name="Carlton J.M."/>
            <person name="Smith R.K. Jr."/>
            <person name="Garg J."/>
            <person name="Pearlman R.E."/>
            <person name="Karrer K.M."/>
            <person name="Sun L."/>
            <person name="Manning G."/>
            <person name="Elde N.C."/>
            <person name="Turkewitz A.P."/>
            <person name="Asai D.J."/>
            <person name="Wilkes D.E."/>
            <person name="Wang Y."/>
            <person name="Cai H."/>
            <person name="Collins K."/>
            <person name="Stewart B.A."/>
            <person name="Lee S.R."/>
            <person name="Wilamowska K."/>
            <person name="Weinberg Z."/>
            <person name="Ruzzo W.L."/>
            <person name="Wloga D."/>
            <person name="Gaertig J."/>
            <person name="Frankel J."/>
            <person name="Tsao C.-C."/>
            <person name="Gorovsky M.A."/>
            <person name="Keeling P.J."/>
            <person name="Waller R.F."/>
            <person name="Patron N.J."/>
            <person name="Cherry J.M."/>
            <person name="Stover N.A."/>
            <person name="Krieger C.J."/>
            <person name="del Toro C."/>
            <person name="Ryder H.F."/>
            <person name="Williamson S.C."/>
            <person name="Barbeau R.A."/>
            <person name="Hamilton E.P."/>
            <person name="Orias E."/>
        </authorList>
    </citation>
    <scope>NUCLEOTIDE SEQUENCE [LARGE SCALE GENOMIC DNA]</scope>
    <source>
        <strain evidence="9">SB210</strain>
    </source>
</reference>
<dbReference type="eggNOG" id="KOG1543">
    <property type="taxonomic scope" value="Eukaryota"/>
</dbReference>
<feature type="signal peptide" evidence="5">
    <location>
        <begin position="1"/>
        <end position="20"/>
    </location>
</feature>
<comment type="similarity">
    <text evidence="1">Belongs to the peptidase C1 family.</text>
</comment>
<keyword evidence="3" id="KW-1015">Disulfide bond</keyword>
<dbReference type="Gene3D" id="3.90.70.10">
    <property type="entry name" value="Cysteine proteinases"/>
    <property type="match status" value="1"/>
</dbReference>
<protein>
    <submittedName>
        <fullName evidence="8">Papain family cysteine protease</fullName>
    </submittedName>
</protein>
<dbReference type="Pfam" id="PF00112">
    <property type="entry name" value="Peptidase_C1"/>
    <property type="match status" value="1"/>
</dbReference>
<feature type="compositionally biased region" description="Low complexity" evidence="4">
    <location>
        <begin position="110"/>
        <end position="140"/>
    </location>
</feature>
<gene>
    <name evidence="8" type="ORF">TTHERM_00925850</name>
</gene>
<sequence>MCCSQQSVIIIFILILIVNGQSNFDKNTFSQKHQHHQKFEQFKKSFSKAYESEEVQQFRFATFVENLNEIDRLNAEVTTAQFDISFFSDYTKEEFLNLFTGAHKLAISDQDQSQNNDNQNNQNTQSNNQTSQDNQNVNQQKQTKASNPTTWDIRVNGPGKLQEIKNQGGCGSCWAFSTSVAVESYYSAKKNITVSLSEQQQVDCVYDRDGCQGGWFTDSFDYAKLTGLMTESAYPYQGAYGSSCQFSNKTSIYKIKSYQNLQKNNSVIQKAVMQNGAVSVAVDGTYWAHYKSGIFTQKQKPQLNHAVAIVGWGSGYWLLRNSWGTSWGDQGYIKVSSTGNGGIFTQYAYQPN</sequence>
<feature type="domain" description="Cathepsin propeptide inhibitor" evidence="7">
    <location>
        <begin position="39"/>
        <end position="95"/>
    </location>
</feature>
<dbReference type="HOGENOM" id="CLU_012184_1_2_1"/>
<dbReference type="PRINTS" id="PR00705">
    <property type="entry name" value="PAPAIN"/>
</dbReference>
<feature type="region of interest" description="Disordered" evidence="4">
    <location>
        <begin position="110"/>
        <end position="156"/>
    </location>
</feature>
<dbReference type="InterPro" id="IPR000668">
    <property type="entry name" value="Peptidase_C1A_C"/>
</dbReference>
<feature type="chain" id="PRO_5018709498" evidence="5">
    <location>
        <begin position="21"/>
        <end position="352"/>
    </location>
</feature>
<evidence type="ECO:0000313" key="9">
    <source>
        <dbReference type="Proteomes" id="UP000009168"/>
    </source>
</evidence>
<evidence type="ECO:0000259" key="7">
    <source>
        <dbReference type="SMART" id="SM00848"/>
    </source>
</evidence>
<dbReference type="Proteomes" id="UP000009168">
    <property type="component" value="Unassembled WGS sequence"/>
</dbReference>
<feature type="domain" description="Peptidase C1A papain C-terminal" evidence="6">
    <location>
        <begin position="147"/>
        <end position="352"/>
    </location>
</feature>
<dbReference type="OMA" id="MTESAYP"/>
<dbReference type="SMART" id="SM00848">
    <property type="entry name" value="Inhibitor_I29"/>
    <property type="match status" value="1"/>
</dbReference>
<keyword evidence="8" id="KW-0378">Hydrolase</keyword>
<dbReference type="CDD" id="cd02248">
    <property type="entry name" value="Peptidase_C1A"/>
    <property type="match status" value="1"/>
</dbReference>
<evidence type="ECO:0000259" key="6">
    <source>
        <dbReference type="SMART" id="SM00645"/>
    </source>
</evidence>
<name>Q22DX4_TETTS</name>
<evidence type="ECO:0000313" key="8">
    <source>
        <dbReference type="EMBL" id="EAR83538.1"/>
    </source>
</evidence>
<feature type="compositionally biased region" description="Polar residues" evidence="4">
    <location>
        <begin position="141"/>
        <end position="150"/>
    </location>
</feature>
<dbReference type="Pfam" id="PF08246">
    <property type="entry name" value="Inhibitor_I29"/>
    <property type="match status" value="1"/>
</dbReference>
<dbReference type="PROSITE" id="PS00139">
    <property type="entry name" value="THIOL_PROTEASE_CYS"/>
    <property type="match status" value="1"/>
</dbReference>
<dbReference type="InterPro" id="IPR000169">
    <property type="entry name" value="Pept_cys_AS"/>
</dbReference>